<dbReference type="EMBL" id="LR130759">
    <property type="protein sequence ID" value="VDM91162.1"/>
    <property type="molecule type" value="Genomic_DNA"/>
</dbReference>
<evidence type="ECO:0000313" key="2">
    <source>
        <dbReference type="Proteomes" id="UP000269998"/>
    </source>
</evidence>
<name>A0A3S4D032_9MYCO</name>
<reference evidence="2" key="1">
    <citation type="submission" date="2018-02" db="EMBL/GenBank/DDBJ databases">
        <authorList>
            <person name="Seth-Smith MB H."/>
            <person name="Seth-Smith H."/>
        </authorList>
    </citation>
    <scope>NUCLEOTIDE SEQUENCE [LARGE SCALE GENOMIC DNA]</scope>
</reference>
<protein>
    <submittedName>
        <fullName evidence="1">Uncharacterized protein</fullName>
    </submittedName>
</protein>
<dbReference type="KEGG" id="mbai:MB901379_04779"/>
<organism evidence="1 2">
    <name type="scientific">Mycobacterium basiliense</name>
    <dbReference type="NCBI Taxonomy" id="2094119"/>
    <lineage>
        <taxon>Bacteria</taxon>
        <taxon>Bacillati</taxon>
        <taxon>Actinomycetota</taxon>
        <taxon>Actinomycetes</taxon>
        <taxon>Mycobacteriales</taxon>
        <taxon>Mycobacteriaceae</taxon>
        <taxon>Mycobacterium</taxon>
    </lineage>
</organism>
<proteinExistence type="predicted"/>
<dbReference type="AlphaFoldDB" id="A0A3S4D032"/>
<sequence>MSTMSHELLFTEDEAVYGFPGFFSTNMTD</sequence>
<gene>
    <name evidence="1" type="ORF">MB901379_04779</name>
</gene>
<keyword evidence="2" id="KW-1185">Reference proteome</keyword>
<dbReference type="Proteomes" id="UP000269998">
    <property type="component" value="Chromosome"/>
</dbReference>
<evidence type="ECO:0000313" key="1">
    <source>
        <dbReference type="EMBL" id="VDM91162.1"/>
    </source>
</evidence>
<accession>A0A3S4D032</accession>